<gene>
    <name evidence="14" type="ORF">ACJDT4_01405</name>
</gene>
<evidence type="ECO:0000313" key="14">
    <source>
        <dbReference type="EMBL" id="MFL0249064.1"/>
    </source>
</evidence>
<name>A0ABW8T967_9CLOT</name>
<feature type="transmembrane region" description="Helical" evidence="13">
    <location>
        <begin position="192"/>
        <end position="213"/>
    </location>
</feature>
<dbReference type="PIRSF" id="PIRSF006603">
    <property type="entry name" value="DinF"/>
    <property type="match status" value="1"/>
</dbReference>
<feature type="transmembrane region" description="Helical" evidence="13">
    <location>
        <begin position="355"/>
        <end position="374"/>
    </location>
</feature>
<accession>A0ABW8T967</accession>
<dbReference type="PANTHER" id="PTHR43298:SF2">
    <property type="entry name" value="FMN_FAD EXPORTER YEEO-RELATED"/>
    <property type="match status" value="1"/>
</dbReference>
<evidence type="ECO:0000256" key="8">
    <source>
        <dbReference type="ARBA" id="ARBA00022692"/>
    </source>
</evidence>
<evidence type="ECO:0000256" key="13">
    <source>
        <dbReference type="SAM" id="Phobius"/>
    </source>
</evidence>
<feature type="transmembrane region" description="Helical" evidence="13">
    <location>
        <begin position="54"/>
        <end position="75"/>
    </location>
</feature>
<evidence type="ECO:0000256" key="11">
    <source>
        <dbReference type="ARBA" id="ARBA00023136"/>
    </source>
</evidence>
<dbReference type="InterPro" id="IPR002528">
    <property type="entry name" value="MATE_fam"/>
</dbReference>
<evidence type="ECO:0000256" key="12">
    <source>
        <dbReference type="ARBA" id="ARBA00031636"/>
    </source>
</evidence>
<organism evidence="14 15">
    <name type="scientific">Clostridium neuense</name>
    <dbReference type="NCBI Taxonomy" id="1728934"/>
    <lineage>
        <taxon>Bacteria</taxon>
        <taxon>Bacillati</taxon>
        <taxon>Bacillota</taxon>
        <taxon>Clostridia</taxon>
        <taxon>Eubacteriales</taxon>
        <taxon>Clostridiaceae</taxon>
        <taxon>Clostridium</taxon>
    </lineage>
</organism>
<comment type="subcellular location">
    <subcellularLocation>
        <location evidence="2">Cell membrane</location>
        <topology evidence="2">Multi-pass membrane protein</topology>
    </subcellularLocation>
</comment>
<comment type="similarity">
    <text evidence="3">Belongs to the multi antimicrobial extrusion (MATE) (TC 2.A.66.1) family.</text>
</comment>
<keyword evidence="10" id="KW-0406">Ion transport</keyword>
<dbReference type="EMBL" id="JBJIAA010000001">
    <property type="protein sequence ID" value="MFL0249064.1"/>
    <property type="molecule type" value="Genomic_DNA"/>
</dbReference>
<dbReference type="NCBIfam" id="TIGR00797">
    <property type="entry name" value="matE"/>
    <property type="match status" value="1"/>
</dbReference>
<keyword evidence="15" id="KW-1185">Reference proteome</keyword>
<feature type="transmembrane region" description="Helical" evidence="13">
    <location>
        <begin position="411"/>
        <end position="428"/>
    </location>
</feature>
<feature type="transmembrane region" description="Helical" evidence="13">
    <location>
        <begin position="14"/>
        <end position="34"/>
    </location>
</feature>
<keyword evidence="6" id="KW-0050">Antiport</keyword>
<reference evidence="14 15" key="1">
    <citation type="submission" date="2024-11" db="EMBL/GenBank/DDBJ databases">
        <authorList>
            <person name="Heng Y.C."/>
            <person name="Lim A.C.H."/>
            <person name="Lee J.K.Y."/>
            <person name="Kittelmann S."/>
        </authorList>
    </citation>
    <scope>NUCLEOTIDE SEQUENCE [LARGE SCALE GENOMIC DNA]</scope>
    <source>
        <strain evidence="14 15">WILCCON 0114</strain>
    </source>
</reference>
<dbReference type="InterPro" id="IPR048279">
    <property type="entry name" value="MdtK-like"/>
</dbReference>
<evidence type="ECO:0000256" key="5">
    <source>
        <dbReference type="ARBA" id="ARBA00022448"/>
    </source>
</evidence>
<sequence>MATDMTKGNISKHLVKFAVPLVLGNIFQLSYNAIDSIFVGRFVGKNALAAVGTANPIVNIIMFFIIGITLGASVLMSEYFGAGNIKKFRREVSTTLIGGIIFTIVVIVFCVIFTRPILKLVRTPVEIMEDTTIYLRIIFFSLIFTFLYNAYAAVLRSTGDSKNPLLFLIISSVLNIIMDVIFVIYLKMGVAGSAIATSIAEFMASVFCIVHVYRNIPVLRFSLKDFVLDKSLLKITISYSWVTAMQQSCIQIGKFFVQGAVNPLGVNAIAAFNAVNRVDDFAYTPEQNISHAMTTFLAQNRGAEKPERIKKGFLAGMKIETGYWIILSVVVYFGAKSIMKLFVKNSEVGVVNLGVNYLQLMAFFYLLPSWTNGIQGYFRGIGDLKITLRSTFIQMLGRVIFSYILAPKMGIYGIAFSCLGGWIIMLAYEVPFCVKSIKEGEVTIIHHIKKTL</sequence>
<dbReference type="Proteomes" id="UP001623592">
    <property type="component" value="Unassembled WGS sequence"/>
</dbReference>
<feature type="transmembrane region" description="Helical" evidence="13">
    <location>
        <begin position="165"/>
        <end position="186"/>
    </location>
</feature>
<evidence type="ECO:0000256" key="2">
    <source>
        <dbReference type="ARBA" id="ARBA00004651"/>
    </source>
</evidence>
<evidence type="ECO:0000256" key="10">
    <source>
        <dbReference type="ARBA" id="ARBA00023065"/>
    </source>
</evidence>
<dbReference type="RefSeq" id="WP_406785739.1">
    <property type="nucleotide sequence ID" value="NZ_JBJIAA010000001.1"/>
</dbReference>
<comment type="function">
    <text evidence="1">Multidrug efflux pump.</text>
</comment>
<evidence type="ECO:0000256" key="4">
    <source>
        <dbReference type="ARBA" id="ARBA00020268"/>
    </source>
</evidence>
<evidence type="ECO:0000256" key="7">
    <source>
        <dbReference type="ARBA" id="ARBA00022475"/>
    </source>
</evidence>
<proteinExistence type="inferred from homology"/>
<evidence type="ECO:0000256" key="9">
    <source>
        <dbReference type="ARBA" id="ARBA00022989"/>
    </source>
</evidence>
<dbReference type="InterPro" id="IPR050222">
    <property type="entry name" value="MATE_MdtK"/>
</dbReference>
<comment type="caution">
    <text evidence="14">The sequence shown here is derived from an EMBL/GenBank/DDBJ whole genome shotgun (WGS) entry which is preliminary data.</text>
</comment>
<evidence type="ECO:0000256" key="6">
    <source>
        <dbReference type="ARBA" id="ARBA00022449"/>
    </source>
</evidence>
<dbReference type="CDD" id="cd13138">
    <property type="entry name" value="MATE_yoeA_like"/>
    <property type="match status" value="1"/>
</dbReference>
<dbReference type="Pfam" id="PF01554">
    <property type="entry name" value="MatE"/>
    <property type="match status" value="2"/>
</dbReference>
<protein>
    <recommendedName>
        <fullName evidence="4">Probable multidrug resistance protein NorM</fullName>
    </recommendedName>
    <alternativeName>
        <fullName evidence="12">Multidrug-efflux transporter</fullName>
    </alternativeName>
</protein>
<feature type="transmembrane region" description="Helical" evidence="13">
    <location>
        <begin position="313"/>
        <end position="335"/>
    </location>
</feature>
<keyword evidence="5" id="KW-0813">Transport</keyword>
<evidence type="ECO:0000256" key="3">
    <source>
        <dbReference type="ARBA" id="ARBA00010199"/>
    </source>
</evidence>
<keyword evidence="9 13" id="KW-1133">Transmembrane helix</keyword>
<keyword evidence="11 13" id="KW-0472">Membrane</keyword>
<dbReference type="PANTHER" id="PTHR43298">
    <property type="entry name" value="MULTIDRUG RESISTANCE PROTEIN NORM-RELATED"/>
    <property type="match status" value="1"/>
</dbReference>
<feature type="transmembrane region" description="Helical" evidence="13">
    <location>
        <begin position="133"/>
        <end position="153"/>
    </location>
</feature>
<evidence type="ECO:0000256" key="1">
    <source>
        <dbReference type="ARBA" id="ARBA00003408"/>
    </source>
</evidence>
<keyword evidence="8 13" id="KW-0812">Transmembrane</keyword>
<keyword evidence="7" id="KW-1003">Cell membrane</keyword>
<evidence type="ECO:0000313" key="15">
    <source>
        <dbReference type="Proteomes" id="UP001623592"/>
    </source>
</evidence>
<feature type="transmembrane region" description="Helical" evidence="13">
    <location>
        <begin position="96"/>
        <end position="118"/>
    </location>
</feature>